<organism evidence="2 3">
    <name type="scientific">Prorocentrum cordatum</name>
    <dbReference type="NCBI Taxonomy" id="2364126"/>
    <lineage>
        <taxon>Eukaryota</taxon>
        <taxon>Sar</taxon>
        <taxon>Alveolata</taxon>
        <taxon>Dinophyceae</taxon>
        <taxon>Prorocentrales</taxon>
        <taxon>Prorocentraceae</taxon>
        <taxon>Prorocentrum</taxon>
    </lineage>
</organism>
<evidence type="ECO:0000256" key="1">
    <source>
        <dbReference type="SAM" id="MobiDB-lite"/>
    </source>
</evidence>
<proteinExistence type="predicted"/>
<reference evidence="2" key="1">
    <citation type="submission" date="2023-10" db="EMBL/GenBank/DDBJ databases">
        <authorList>
            <person name="Chen Y."/>
            <person name="Shah S."/>
            <person name="Dougan E. K."/>
            <person name="Thang M."/>
            <person name="Chan C."/>
        </authorList>
    </citation>
    <scope>NUCLEOTIDE SEQUENCE [LARGE SCALE GENOMIC DNA]</scope>
</reference>
<evidence type="ECO:0000313" key="2">
    <source>
        <dbReference type="EMBL" id="CAK0810787.1"/>
    </source>
</evidence>
<feature type="region of interest" description="Disordered" evidence="1">
    <location>
        <begin position="202"/>
        <end position="224"/>
    </location>
</feature>
<dbReference type="Proteomes" id="UP001189429">
    <property type="component" value="Unassembled WGS sequence"/>
</dbReference>
<evidence type="ECO:0008006" key="4">
    <source>
        <dbReference type="Google" id="ProtNLM"/>
    </source>
</evidence>
<name>A0ABN9QZE7_9DINO</name>
<gene>
    <name evidence="2" type="ORF">PCOR1329_LOCUS15624</name>
</gene>
<comment type="caution">
    <text evidence="2">The sequence shown here is derived from an EMBL/GenBank/DDBJ whole genome shotgun (WGS) entry which is preliminary data.</text>
</comment>
<feature type="region of interest" description="Disordered" evidence="1">
    <location>
        <begin position="1"/>
        <end position="41"/>
    </location>
</feature>
<accession>A0ABN9QZE7</accession>
<dbReference type="EMBL" id="CAUYUJ010004740">
    <property type="protein sequence ID" value="CAK0810787.1"/>
    <property type="molecule type" value="Genomic_DNA"/>
</dbReference>
<protein>
    <recommendedName>
        <fullName evidence="4">Subtilisin</fullName>
    </recommendedName>
</protein>
<evidence type="ECO:0000313" key="3">
    <source>
        <dbReference type="Proteomes" id="UP001189429"/>
    </source>
</evidence>
<feature type="non-terminal residue" evidence="2">
    <location>
        <position position="1"/>
    </location>
</feature>
<keyword evidence="3" id="KW-1185">Reference proteome</keyword>
<sequence>SQASGPPWGPGGGPWGMALPPLRGCEQRPRSPGTQPSAMSGLASYAGTTASATSWAIGWRSAMHGTQSVTIEQRILAWDAVTAGGTQAAVLDVVLAYPGGSACIDTSVTEAIAAEGATARRRARVAGAAAREREQEKHSRYPGPGLVAAVVESGGCLGREFDSFLREHAPADPETRAAALVDARQRVVVAVARGTAAMLLSSAGPRGRPWQSPAQGVGRGRARR</sequence>